<dbReference type="InterPro" id="IPR038765">
    <property type="entry name" value="Papain-like_cys_pep_sf"/>
</dbReference>
<name>A0A917U615_9ACTN</name>
<sequence>MDQDQTNLSRYARPGRLTSAGAYAALLEAVPADPAGIVRTFQGLVIHEHLVGAYGVALSDADRQSVHLRPAEELLARVAGRDNRPLNVPRVPGQRVAGNCRHYTLLLVTALRARGVPARARCGFGDYFAAGRWEDHWVGEYWNAEQRRWTMVDAQVDERQRELFGVDFDITDVPRDRFLVAGEAWARCRAGEADPDTFGLSGTNESGWWWIAGNLMRDAAALNVVELLPWDMWGVMPAPEEKIDEERMVLFDELARLTHEPDQHADELRRLCADERLRVPTTVRNAVRDRDEPI</sequence>
<dbReference type="SUPFAM" id="SSF54001">
    <property type="entry name" value="Cysteine proteinases"/>
    <property type="match status" value="1"/>
</dbReference>
<dbReference type="EMBL" id="BMNB01000034">
    <property type="protein sequence ID" value="GGM60728.1"/>
    <property type="molecule type" value="Genomic_DNA"/>
</dbReference>
<dbReference type="AlphaFoldDB" id="A0A917U615"/>
<keyword evidence="3" id="KW-1185">Reference proteome</keyword>
<reference evidence="2" key="1">
    <citation type="journal article" date="2014" name="Int. J. Syst. Evol. Microbiol.">
        <title>Complete genome sequence of Corynebacterium casei LMG S-19264T (=DSM 44701T), isolated from a smear-ripened cheese.</title>
        <authorList>
            <consortium name="US DOE Joint Genome Institute (JGI-PGF)"/>
            <person name="Walter F."/>
            <person name="Albersmeier A."/>
            <person name="Kalinowski J."/>
            <person name="Ruckert C."/>
        </authorList>
    </citation>
    <scope>NUCLEOTIDE SEQUENCE</scope>
    <source>
        <strain evidence="2">CGMCC 4.7312</strain>
    </source>
</reference>
<evidence type="ECO:0000259" key="1">
    <source>
        <dbReference type="Pfam" id="PF01841"/>
    </source>
</evidence>
<gene>
    <name evidence="2" type="ORF">GCM10011608_52250</name>
</gene>
<evidence type="ECO:0000313" key="2">
    <source>
        <dbReference type="EMBL" id="GGM60728.1"/>
    </source>
</evidence>
<dbReference type="InterPro" id="IPR002931">
    <property type="entry name" value="Transglutaminase-like"/>
</dbReference>
<dbReference type="Gene3D" id="3.10.620.30">
    <property type="match status" value="1"/>
</dbReference>
<feature type="domain" description="Transglutaminase-like" evidence="1">
    <location>
        <begin position="97"/>
        <end position="154"/>
    </location>
</feature>
<dbReference type="Pfam" id="PF01841">
    <property type="entry name" value="Transglut_core"/>
    <property type="match status" value="1"/>
</dbReference>
<evidence type="ECO:0000313" key="3">
    <source>
        <dbReference type="Proteomes" id="UP000608890"/>
    </source>
</evidence>
<reference evidence="2" key="2">
    <citation type="submission" date="2020-09" db="EMBL/GenBank/DDBJ databases">
        <authorList>
            <person name="Sun Q."/>
            <person name="Zhou Y."/>
        </authorList>
    </citation>
    <scope>NUCLEOTIDE SEQUENCE</scope>
    <source>
        <strain evidence="2">CGMCC 4.7312</strain>
    </source>
</reference>
<dbReference type="Proteomes" id="UP000608890">
    <property type="component" value="Unassembled WGS sequence"/>
</dbReference>
<accession>A0A917U615</accession>
<proteinExistence type="predicted"/>
<protein>
    <recommendedName>
        <fullName evidence="1">Transglutaminase-like domain-containing protein</fullName>
    </recommendedName>
</protein>
<organism evidence="2 3">
    <name type="scientific">Micromonospora sonchi</name>
    <dbReference type="NCBI Taxonomy" id="1763543"/>
    <lineage>
        <taxon>Bacteria</taxon>
        <taxon>Bacillati</taxon>
        <taxon>Actinomycetota</taxon>
        <taxon>Actinomycetes</taxon>
        <taxon>Micromonosporales</taxon>
        <taxon>Micromonosporaceae</taxon>
        <taxon>Micromonospora</taxon>
    </lineage>
</organism>
<dbReference type="RefSeq" id="WP_189048962.1">
    <property type="nucleotide sequence ID" value="NZ_BMNB01000034.1"/>
</dbReference>
<comment type="caution">
    <text evidence="2">The sequence shown here is derived from an EMBL/GenBank/DDBJ whole genome shotgun (WGS) entry which is preliminary data.</text>
</comment>